<dbReference type="SUPFAM" id="SSF53474">
    <property type="entry name" value="alpha/beta-Hydrolases"/>
    <property type="match status" value="1"/>
</dbReference>
<dbReference type="Pfam" id="PF12146">
    <property type="entry name" value="Hydrolase_4"/>
    <property type="match status" value="1"/>
</dbReference>
<feature type="domain" description="Serine aminopeptidase S33" evidence="1">
    <location>
        <begin position="41"/>
        <end position="303"/>
    </location>
</feature>
<dbReference type="EMBL" id="JACIED010000001">
    <property type="protein sequence ID" value="MBB4006726.1"/>
    <property type="molecule type" value="Genomic_DNA"/>
</dbReference>
<gene>
    <name evidence="3" type="ORF">BJF91_21695</name>
    <name evidence="2" type="ORF">GGQ71_000962</name>
</gene>
<evidence type="ECO:0000313" key="3">
    <source>
        <dbReference type="EMBL" id="OLP49628.1"/>
    </source>
</evidence>
<reference evidence="3 4" key="1">
    <citation type="submission" date="2016-09" db="EMBL/GenBank/DDBJ databases">
        <title>Rhizobium oryziradicis sp. nov., isolated from the root of rice.</title>
        <authorList>
            <person name="Zhao J."/>
            <person name="Zhang X."/>
        </authorList>
    </citation>
    <scope>NUCLEOTIDE SEQUENCE [LARGE SCALE GENOMIC DNA]</scope>
    <source>
        <strain evidence="3 4">14971</strain>
    </source>
</reference>
<keyword evidence="4" id="KW-1185">Reference proteome</keyword>
<dbReference type="EC" id="3.1.1.5" evidence="2"/>
<protein>
    <submittedName>
        <fullName evidence="3">Lysophospholipase</fullName>
        <ecNumber evidence="2">3.1.1.5</ecNumber>
    </submittedName>
</protein>
<reference evidence="2 5" key="2">
    <citation type="submission" date="2020-08" db="EMBL/GenBank/DDBJ databases">
        <title>Genomic Encyclopedia of Type Strains, Phase IV (KMG-IV): sequencing the most valuable type-strain genomes for metagenomic binning, comparative biology and taxonomic classification.</title>
        <authorList>
            <person name="Goeker M."/>
        </authorList>
    </citation>
    <scope>NUCLEOTIDE SEQUENCE [LARGE SCALE GENOMIC DNA]</scope>
    <source>
        <strain evidence="2 5">DSM 100021</strain>
    </source>
</reference>
<evidence type="ECO:0000313" key="5">
    <source>
        <dbReference type="Proteomes" id="UP000544107"/>
    </source>
</evidence>
<dbReference type="InterPro" id="IPR029058">
    <property type="entry name" value="AB_hydrolase_fold"/>
</dbReference>
<dbReference type="GO" id="GO:0004622">
    <property type="term" value="F:phosphatidylcholine lysophospholipase activity"/>
    <property type="evidence" value="ECO:0007669"/>
    <property type="project" value="UniProtKB-EC"/>
</dbReference>
<dbReference type="EMBL" id="MKIN01000022">
    <property type="protein sequence ID" value="OLP49628.1"/>
    <property type="molecule type" value="Genomic_DNA"/>
</dbReference>
<dbReference type="RefSeq" id="WP_075615415.1">
    <property type="nucleotide sequence ID" value="NZ_JACIED010000001.1"/>
</dbReference>
<organism evidence="3 4">
    <name type="scientific">Allorhizobium taibaishanense</name>
    <dbReference type="NCBI Taxonomy" id="887144"/>
    <lineage>
        <taxon>Bacteria</taxon>
        <taxon>Pseudomonadati</taxon>
        <taxon>Pseudomonadota</taxon>
        <taxon>Alphaproteobacteria</taxon>
        <taxon>Hyphomicrobiales</taxon>
        <taxon>Rhizobiaceae</taxon>
        <taxon>Rhizobium/Agrobacterium group</taxon>
        <taxon>Allorhizobium</taxon>
    </lineage>
</organism>
<dbReference type="OrthoDB" id="9788260at2"/>
<dbReference type="Gene3D" id="3.40.50.1820">
    <property type="entry name" value="alpha/beta hydrolase"/>
    <property type="match status" value="1"/>
</dbReference>
<comment type="caution">
    <text evidence="3">The sequence shown here is derived from an EMBL/GenBank/DDBJ whole genome shotgun (WGS) entry which is preliminary data.</text>
</comment>
<sequence>MDTVLHAIDGNPIPDNHKAGFFTGHGGVQLRYAIFKSPISPAKGTVVIVHGRSECIEKYFETIRDLTAAGLWVATFDLRGQGLSDRLLKPKRQPADTLHKHWGHVRRFADYERDLELFLEQVVLPDCRLPVSMIAHSTGGLIALSAAPRLSGRISRLVLSAPFVGLHNEAMSAARIFALARLASLVGLGNRPLSTSSKPQLFATNTLTSDEARFNRNIAIMTTVPDLSISAPSARWLHECAQAIRRVNDPAHLTQITIPTLLIAPMLDGVVPFAAQEYLAKHFRAGQLLSIAGARHEVLQEQDRYREQALAAIHAFIPGSDASEQWDAAGLEPESGLSETV</sequence>
<proteinExistence type="predicted"/>
<dbReference type="STRING" id="887144.BJF91_21695"/>
<dbReference type="InterPro" id="IPR022742">
    <property type="entry name" value="Hydrolase_4"/>
</dbReference>
<evidence type="ECO:0000313" key="2">
    <source>
        <dbReference type="EMBL" id="MBB4006726.1"/>
    </source>
</evidence>
<evidence type="ECO:0000259" key="1">
    <source>
        <dbReference type="Pfam" id="PF12146"/>
    </source>
</evidence>
<keyword evidence="2" id="KW-0378">Hydrolase</keyword>
<dbReference type="InterPro" id="IPR051044">
    <property type="entry name" value="MAG_DAG_Lipase"/>
</dbReference>
<name>A0A1Q9A4Z7_9HYPH</name>
<accession>A0A1Q9A4Z7</accession>
<dbReference type="Proteomes" id="UP000185598">
    <property type="component" value="Unassembled WGS sequence"/>
</dbReference>
<dbReference type="Proteomes" id="UP000544107">
    <property type="component" value="Unassembled WGS sequence"/>
</dbReference>
<evidence type="ECO:0000313" key="4">
    <source>
        <dbReference type="Proteomes" id="UP000185598"/>
    </source>
</evidence>
<dbReference type="AlphaFoldDB" id="A0A1Q9A4Z7"/>
<dbReference type="PANTHER" id="PTHR11614">
    <property type="entry name" value="PHOSPHOLIPASE-RELATED"/>
    <property type="match status" value="1"/>
</dbReference>